<organism evidence="3 4">
    <name type="scientific">Elysia marginata</name>
    <dbReference type="NCBI Taxonomy" id="1093978"/>
    <lineage>
        <taxon>Eukaryota</taxon>
        <taxon>Metazoa</taxon>
        <taxon>Spiralia</taxon>
        <taxon>Lophotrochozoa</taxon>
        <taxon>Mollusca</taxon>
        <taxon>Gastropoda</taxon>
        <taxon>Heterobranchia</taxon>
        <taxon>Euthyneura</taxon>
        <taxon>Panpulmonata</taxon>
        <taxon>Sacoglossa</taxon>
        <taxon>Placobranchoidea</taxon>
        <taxon>Plakobranchidae</taxon>
        <taxon>Elysia</taxon>
    </lineage>
</organism>
<keyword evidence="2" id="KW-0812">Transmembrane</keyword>
<evidence type="ECO:0000256" key="1">
    <source>
        <dbReference type="SAM" id="MobiDB-lite"/>
    </source>
</evidence>
<evidence type="ECO:0000313" key="4">
    <source>
        <dbReference type="Proteomes" id="UP000762676"/>
    </source>
</evidence>
<dbReference type="Proteomes" id="UP000762676">
    <property type="component" value="Unassembled WGS sequence"/>
</dbReference>
<feature type="region of interest" description="Disordered" evidence="1">
    <location>
        <begin position="1"/>
        <end position="39"/>
    </location>
</feature>
<feature type="region of interest" description="Disordered" evidence="1">
    <location>
        <begin position="283"/>
        <end position="313"/>
    </location>
</feature>
<proteinExistence type="predicted"/>
<accession>A0AAV4FCD1</accession>
<feature type="compositionally biased region" description="Basic and acidic residues" evidence="1">
    <location>
        <begin position="1"/>
        <end position="32"/>
    </location>
</feature>
<feature type="compositionally biased region" description="Basic residues" evidence="1">
    <location>
        <begin position="352"/>
        <end position="371"/>
    </location>
</feature>
<reference evidence="3 4" key="1">
    <citation type="journal article" date="2021" name="Elife">
        <title>Chloroplast acquisition without the gene transfer in kleptoplastic sea slugs, Plakobranchus ocellatus.</title>
        <authorList>
            <person name="Maeda T."/>
            <person name="Takahashi S."/>
            <person name="Yoshida T."/>
            <person name="Shimamura S."/>
            <person name="Takaki Y."/>
            <person name="Nagai Y."/>
            <person name="Toyoda A."/>
            <person name="Suzuki Y."/>
            <person name="Arimoto A."/>
            <person name="Ishii H."/>
            <person name="Satoh N."/>
            <person name="Nishiyama T."/>
            <person name="Hasebe M."/>
            <person name="Maruyama T."/>
            <person name="Minagawa J."/>
            <person name="Obokata J."/>
            <person name="Shigenobu S."/>
        </authorList>
    </citation>
    <scope>NUCLEOTIDE SEQUENCE [LARGE SCALE GENOMIC DNA]</scope>
</reference>
<dbReference type="AlphaFoldDB" id="A0AAV4FCD1"/>
<keyword evidence="4" id="KW-1185">Reference proteome</keyword>
<gene>
    <name evidence="3" type="ORF">ElyMa_000340600</name>
</gene>
<name>A0AAV4FCD1_9GAST</name>
<evidence type="ECO:0000256" key="2">
    <source>
        <dbReference type="SAM" id="Phobius"/>
    </source>
</evidence>
<keyword evidence="2" id="KW-1133">Transmembrane helix</keyword>
<feature type="region of interest" description="Disordered" evidence="1">
    <location>
        <begin position="325"/>
        <end position="413"/>
    </location>
</feature>
<evidence type="ECO:0000313" key="3">
    <source>
        <dbReference type="EMBL" id="GFR70949.1"/>
    </source>
</evidence>
<protein>
    <submittedName>
        <fullName evidence="3">Uncharacterized protein</fullName>
    </submittedName>
</protein>
<feature type="transmembrane region" description="Helical" evidence="2">
    <location>
        <begin position="250"/>
        <end position="273"/>
    </location>
</feature>
<feature type="compositionally biased region" description="Polar residues" evidence="1">
    <location>
        <begin position="378"/>
        <end position="396"/>
    </location>
</feature>
<comment type="caution">
    <text evidence="3">The sequence shown here is derived from an EMBL/GenBank/DDBJ whole genome shotgun (WGS) entry which is preliminary data.</text>
</comment>
<keyword evidence="2" id="KW-0472">Membrane</keyword>
<dbReference type="EMBL" id="BMAT01000679">
    <property type="protein sequence ID" value="GFR70949.1"/>
    <property type="molecule type" value="Genomic_DNA"/>
</dbReference>
<sequence length="463" mass="51576">MKSKQQKDFKRSQRRPREIDIEKERTGDDADLRPGALNITTDDGGKPVDICCSKPEVHVDCEIPKSQVNTAPDFGLLVNGDLDVSPQTGTLHLGMYKQEFNFRPKVGGIYQVGCRVQHSVFTDLREDRTVNVTIYSPIKFENTANVQQEYRVNVDPRSPATISTEITGYPPARILKLYKGTPELNTTVALDMYDVEFRERSSSSVGTIMLRLTLNSDPDLTKYTLVMYNGVGDELRYTFTLVENTADLDLLAIAVGSIAGAIVVGAVVVAICWKWRRAKNTSTDEAGQDYEDVENPYNVPRDNDVEETAQDSDYVVPVSNLSAVAKVPNTQKSKTEPKKTAMRSQTLPTVKKLGKKGSKKPKTERKRKTKKEKKEISETSLASDNPRNNKSPSESQGHGIIPPPRPPPRKIHTEEVYVNVSLREIGAEYDAAQPSDEYGEYQEIQENNTTTSCKGSAVLVCPW</sequence>